<name>A0A8X6P333_NEPPI</name>
<sequence length="79" mass="9359">MWQVSERRPPHNLLRNMRFNQRENELLALKRNQSEEAQIITVMIKVRLDNPEQGCREIGVATLRTNVRFDSQAQGQREI</sequence>
<organism evidence="1 2">
    <name type="scientific">Nephila pilipes</name>
    <name type="common">Giant wood spider</name>
    <name type="synonym">Nephila maculata</name>
    <dbReference type="NCBI Taxonomy" id="299642"/>
    <lineage>
        <taxon>Eukaryota</taxon>
        <taxon>Metazoa</taxon>
        <taxon>Ecdysozoa</taxon>
        <taxon>Arthropoda</taxon>
        <taxon>Chelicerata</taxon>
        <taxon>Arachnida</taxon>
        <taxon>Araneae</taxon>
        <taxon>Araneomorphae</taxon>
        <taxon>Entelegynae</taxon>
        <taxon>Araneoidea</taxon>
        <taxon>Nephilidae</taxon>
        <taxon>Nephila</taxon>
    </lineage>
</organism>
<protein>
    <submittedName>
        <fullName evidence="1">Uncharacterized protein</fullName>
    </submittedName>
</protein>
<accession>A0A8X6P333</accession>
<proteinExistence type="predicted"/>
<dbReference type="AlphaFoldDB" id="A0A8X6P333"/>
<reference evidence="1" key="1">
    <citation type="submission" date="2020-08" db="EMBL/GenBank/DDBJ databases">
        <title>Multicomponent nature underlies the extraordinary mechanical properties of spider dragline silk.</title>
        <authorList>
            <person name="Kono N."/>
            <person name="Nakamura H."/>
            <person name="Mori M."/>
            <person name="Yoshida Y."/>
            <person name="Ohtoshi R."/>
            <person name="Malay A.D."/>
            <person name="Moran D.A.P."/>
            <person name="Tomita M."/>
            <person name="Numata K."/>
            <person name="Arakawa K."/>
        </authorList>
    </citation>
    <scope>NUCLEOTIDE SEQUENCE</scope>
</reference>
<comment type="caution">
    <text evidence="1">The sequence shown here is derived from an EMBL/GenBank/DDBJ whole genome shotgun (WGS) entry which is preliminary data.</text>
</comment>
<evidence type="ECO:0000313" key="2">
    <source>
        <dbReference type="Proteomes" id="UP000887013"/>
    </source>
</evidence>
<gene>
    <name evidence="1" type="ORF">NPIL_488411</name>
</gene>
<dbReference type="EMBL" id="BMAW01064715">
    <property type="protein sequence ID" value="GFT46705.1"/>
    <property type="molecule type" value="Genomic_DNA"/>
</dbReference>
<keyword evidence="2" id="KW-1185">Reference proteome</keyword>
<dbReference type="Proteomes" id="UP000887013">
    <property type="component" value="Unassembled WGS sequence"/>
</dbReference>
<evidence type="ECO:0000313" key="1">
    <source>
        <dbReference type="EMBL" id="GFT46705.1"/>
    </source>
</evidence>